<evidence type="ECO:0000256" key="1">
    <source>
        <dbReference type="SAM" id="MobiDB-lite"/>
    </source>
</evidence>
<evidence type="ECO:0000313" key="3">
    <source>
        <dbReference type="EMBL" id="QPJ66708.1"/>
    </source>
</evidence>
<dbReference type="EMBL" id="CP048620">
    <property type="protein sequence ID" value="QPJ66708.1"/>
    <property type="molecule type" value="Genomic_DNA"/>
</dbReference>
<feature type="region of interest" description="Disordered" evidence="1">
    <location>
        <begin position="39"/>
        <end position="115"/>
    </location>
</feature>
<evidence type="ECO:0000259" key="2">
    <source>
        <dbReference type="Pfam" id="PF13717"/>
    </source>
</evidence>
<dbReference type="NCBIfam" id="TIGR02098">
    <property type="entry name" value="MJ0042_CXXC"/>
    <property type="match status" value="1"/>
</dbReference>
<gene>
    <name evidence="3" type="ORF">G3M78_00005</name>
</gene>
<name>A0A7T0G4S4_9BACT</name>
<dbReference type="Proteomes" id="UP000594464">
    <property type="component" value="Chromosome"/>
</dbReference>
<dbReference type="AlphaFoldDB" id="A0A7T0G4S4"/>
<feature type="domain" description="Zinc finger/thioredoxin putative" evidence="2">
    <location>
        <begin position="1"/>
        <end position="35"/>
    </location>
</feature>
<reference evidence="4" key="1">
    <citation type="submission" date="2020-02" db="EMBL/GenBank/DDBJ databases">
        <title>Genomic and physiological characterization of two novel Nitrospinaceae genera.</title>
        <authorList>
            <person name="Mueller A.J."/>
            <person name="Jung M.-Y."/>
            <person name="Strachan C.R."/>
            <person name="Herbold C.W."/>
            <person name="Kirkegaard R.H."/>
            <person name="Daims H."/>
        </authorList>
    </citation>
    <scope>NUCLEOTIDE SEQUENCE [LARGE SCALE GENOMIC DNA]</scope>
</reference>
<protein>
    <recommendedName>
        <fullName evidence="2">Zinc finger/thioredoxin putative domain-containing protein</fullName>
    </recommendedName>
</protein>
<feature type="compositionally biased region" description="Polar residues" evidence="1">
    <location>
        <begin position="46"/>
        <end position="59"/>
    </location>
</feature>
<evidence type="ECO:0000313" key="4">
    <source>
        <dbReference type="Proteomes" id="UP000594464"/>
    </source>
</evidence>
<sequence>MRIDCPSCKAAYNVELPHLGDKPIEVKCAKCHNKFSVKKDVASDQAPEQESPETNQETPTVAAVQEDADLDGLMDDILTDAAPEEEPQVAETTAEQDDMDLDGLMDDILTDAAPS</sequence>
<organism evidence="3 4">
    <name type="scientific">Candidatus Nitrohelix vancouverensis</name>
    <dbReference type="NCBI Taxonomy" id="2705534"/>
    <lineage>
        <taxon>Bacteria</taxon>
        <taxon>Pseudomonadati</taxon>
        <taxon>Nitrospinota/Tectimicrobiota group</taxon>
        <taxon>Nitrospinota</taxon>
        <taxon>Nitrospinia</taxon>
        <taxon>Nitrospinales</taxon>
        <taxon>Nitrospinaceae</taxon>
        <taxon>Candidatus Nitrohelix</taxon>
    </lineage>
</organism>
<accession>A0A7T0G4S4</accession>
<dbReference type="KEGG" id="nva:G3M78_00005"/>
<dbReference type="InterPro" id="IPR011723">
    <property type="entry name" value="Znf/thioredoxin_put"/>
</dbReference>
<dbReference type="Pfam" id="PF13717">
    <property type="entry name" value="Zn_ribbon_4"/>
    <property type="match status" value="1"/>
</dbReference>
<feature type="compositionally biased region" description="Acidic residues" evidence="1">
    <location>
        <begin position="66"/>
        <end position="109"/>
    </location>
</feature>
<proteinExistence type="predicted"/>